<evidence type="ECO:0000313" key="1">
    <source>
        <dbReference type="EMBL" id="KRK64802.1"/>
    </source>
</evidence>
<name>A0A0R1JAT6_9LACO</name>
<dbReference type="RefSeq" id="WP_157051104.1">
    <property type="nucleotide sequence ID" value="NZ_AZDG01000007.1"/>
</dbReference>
<dbReference type="PATRIC" id="fig|1423811.3.peg.1898"/>
<evidence type="ECO:0000313" key="2">
    <source>
        <dbReference type="Proteomes" id="UP000050929"/>
    </source>
</evidence>
<comment type="caution">
    <text evidence="1">The sequence shown here is derived from an EMBL/GenBank/DDBJ whole genome shotgun (WGS) entry which is preliminary data.</text>
</comment>
<dbReference type="EMBL" id="AZDG01000007">
    <property type="protein sequence ID" value="KRK64802.1"/>
    <property type="molecule type" value="Genomic_DNA"/>
</dbReference>
<dbReference type="Proteomes" id="UP000050929">
    <property type="component" value="Unassembled WGS sequence"/>
</dbReference>
<proteinExistence type="predicted"/>
<sequence length="66" mass="7799">MLKKDNGATMSPLNYWEFNHEKNTGTFPDIFVETYFLIGIWLQGMGQKIGIDLGYRYYYCNVLYES</sequence>
<gene>
    <name evidence="1" type="ORF">FC72_GL001856</name>
</gene>
<reference evidence="1 2" key="1">
    <citation type="journal article" date="2015" name="Genome Announc.">
        <title>Expanding the biotechnology potential of lactobacilli through comparative genomics of 213 strains and associated genera.</title>
        <authorList>
            <person name="Sun Z."/>
            <person name="Harris H.M."/>
            <person name="McCann A."/>
            <person name="Guo C."/>
            <person name="Argimon S."/>
            <person name="Zhang W."/>
            <person name="Yang X."/>
            <person name="Jeffery I.B."/>
            <person name="Cooney J.C."/>
            <person name="Kagawa T.F."/>
            <person name="Liu W."/>
            <person name="Song Y."/>
            <person name="Salvetti E."/>
            <person name="Wrobel A."/>
            <person name="Rasinkangas P."/>
            <person name="Parkhill J."/>
            <person name="Rea M.C."/>
            <person name="O'Sullivan O."/>
            <person name="Ritari J."/>
            <person name="Douillard F.P."/>
            <person name="Paul Ross R."/>
            <person name="Yang R."/>
            <person name="Briner A.E."/>
            <person name="Felis G.E."/>
            <person name="de Vos W.M."/>
            <person name="Barrangou R."/>
            <person name="Klaenhammer T.R."/>
            <person name="Caufield P.W."/>
            <person name="Cui Y."/>
            <person name="Zhang H."/>
            <person name="O'Toole P.W."/>
        </authorList>
    </citation>
    <scope>NUCLEOTIDE SEQUENCE [LARGE SCALE GENOMIC DNA]</scope>
    <source>
        <strain evidence="1 2">DSM 20183</strain>
    </source>
</reference>
<accession>A0A0R1JAT6</accession>
<dbReference type="AlphaFoldDB" id="A0A0R1JAT6"/>
<keyword evidence="2" id="KW-1185">Reference proteome</keyword>
<organism evidence="1 2">
    <name type="scientific">Companilactobacillus tucceti DSM 20183</name>
    <dbReference type="NCBI Taxonomy" id="1423811"/>
    <lineage>
        <taxon>Bacteria</taxon>
        <taxon>Bacillati</taxon>
        <taxon>Bacillota</taxon>
        <taxon>Bacilli</taxon>
        <taxon>Lactobacillales</taxon>
        <taxon>Lactobacillaceae</taxon>
        <taxon>Companilactobacillus</taxon>
    </lineage>
</organism>
<protein>
    <submittedName>
        <fullName evidence="1">Uncharacterized protein</fullName>
    </submittedName>
</protein>